<protein>
    <submittedName>
        <fullName evidence="1">Uncharacterized protein</fullName>
    </submittedName>
</protein>
<dbReference type="Proteomes" id="UP000095192">
    <property type="component" value="Unassembled WGS sequence"/>
</dbReference>
<dbReference type="EMBL" id="JROU02001849">
    <property type="protein sequence ID" value="OEH75020.1"/>
    <property type="molecule type" value="Genomic_DNA"/>
</dbReference>
<sequence length="353" mass="38908">MSMGLAEFAVHKMWRFVLCHVDGEVLMQVGSGQHLASVLQWDDWHCSYVQVHVVELCTDGAHMLMPVCVGNIQLDDVDLAVRLRGIGNTVTVLKSALVLSFCFLCPQSCNVNSSSRTDYVSYAQMVYICSCQFALLIFRKWVVQAISEHVEEYAAHCTRSVFHPGAQISSSWLVERWRLAGVRAFRRLRHDEAELAGRLHAIGSTVPVVKSALVSSCRIACAQTNYFNSSHRTAYHSCFILCRGLVYGRCLEKCKNISSGLRVRYVGLVLSRIGASYDVEASVLLGDAFLQLDDSELAGPLRASGSPATLLKSALVSSCRIACVQSNNINSSDTTAYVSMKLCWIGGPYYVEA</sequence>
<dbReference type="AlphaFoldDB" id="A0A1D3CV04"/>
<gene>
    <name evidence="1" type="ORF">cyc_01549</name>
</gene>
<comment type="caution">
    <text evidence="1">The sequence shown here is derived from an EMBL/GenBank/DDBJ whole genome shotgun (WGS) entry which is preliminary data.</text>
</comment>
<dbReference type="InParanoid" id="A0A1D3CV04"/>
<organism evidence="1 2">
    <name type="scientific">Cyclospora cayetanensis</name>
    <dbReference type="NCBI Taxonomy" id="88456"/>
    <lineage>
        <taxon>Eukaryota</taxon>
        <taxon>Sar</taxon>
        <taxon>Alveolata</taxon>
        <taxon>Apicomplexa</taxon>
        <taxon>Conoidasida</taxon>
        <taxon>Coccidia</taxon>
        <taxon>Eucoccidiorida</taxon>
        <taxon>Eimeriorina</taxon>
        <taxon>Eimeriidae</taxon>
        <taxon>Cyclospora</taxon>
    </lineage>
</organism>
<accession>A0A1D3CV04</accession>
<dbReference type="VEuPathDB" id="ToxoDB:cyc_01549"/>
<evidence type="ECO:0000313" key="2">
    <source>
        <dbReference type="Proteomes" id="UP000095192"/>
    </source>
</evidence>
<name>A0A1D3CV04_9EIME</name>
<evidence type="ECO:0000313" key="1">
    <source>
        <dbReference type="EMBL" id="OEH75020.1"/>
    </source>
</evidence>
<keyword evidence="2" id="KW-1185">Reference proteome</keyword>
<proteinExistence type="predicted"/>
<reference evidence="1 2" key="1">
    <citation type="journal article" date="2016" name="BMC Genomics">
        <title>Comparative genomics reveals Cyclospora cayetanensis possesses coccidia-like metabolism and invasion components but unique surface antigens.</title>
        <authorList>
            <person name="Liu S."/>
            <person name="Wang L."/>
            <person name="Zheng H."/>
            <person name="Xu Z."/>
            <person name="Roellig D.M."/>
            <person name="Li N."/>
            <person name="Frace M.A."/>
            <person name="Tang K."/>
            <person name="Arrowood M.J."/>
            <person name="Moss D.M."/>
            <person name="Zhang L."/>
            <person name="Feng Y."/>
            <person name="Xiao L."/>
        </authorList>
    </citation>
    <scope>NUCLEOTIDE SEQUENCE [LARGE SCALE GENOMIC DNA]</scope>
    <source>
        <strain evidence="1 2">CHN_HEN01</strain>
    </source>
</reference>